<dbReference type="PANTHER" id="PTHR11017:SF259">
    <property type="entry name" value="ADP-RIBOSYL CYCLASE_CYCLIC ADP-RIBOSE HYDROLASE"/>
    <property type="match status" value="1"/>
</dbReference>
<dbReference type="PRINTS" id="PR00364">
    <property type="entry name" value="DISEASERSIST"/>
</dbReference>
<accession>A0A5P9VNB9</accession>
<keyword evidence="1" id="KW-0433">Leucine-rich repeat</keyword>
<dbReference type="Gene3D" id="3.40.50.300">
    <property type="entry name" value="P-loop containing nucleotide triphosphate hydrolases"/>
    <property type="match status" value="1"/>
</dbReference>
<dbReference type="GO" id="GO:0043531">
    <property type="term" value="F:ADP binding"/>
    <property type="evidence" value="ECO:0007669"/>
    <property type="project" value="InterPro"/>
</dbReference>
<evidence type="ECO:0000256" key="3">
    <source>
        <dbReference type="ARBA" id="ARBA00023027"/>
    </source>
</evidence>
<dbReference type="Gene3D" id="3.80.10.10">
    <property type="entry name" value="Ribonuclease Inhibitor"/>
    <property type="match status" value="2"/>
</dbReference>
<keyword evidence="2" id="KW-0677">Repeat</keyword>
<dbReference type="SUPFAM" id="SSF52200">
    <property type="entry name" value="Toll/Interleukin receptor TIR domain"/>
    <property type="match status" value="1"/>
</dbReference>
<dbReference type="Pfam" id="PF00931">
    <property type="entry name" value="NB-ARC"/>
    <property type="match status" value="1"/>
</dbReference>
<dbReference type="AlphaFoldDB" id="A0A5P9VNB9"/>
<dbReference type="PROSITE" id="PS50104">
    <property type="entry name" value="TIR"/>
    <property type="match status" value="1"/>
</dbReference>
<dbReference type="InterPro" id="IPR027417">
    <property type="entry name" value="P-loop_NTPase"/>
</dbReference>
<dbReference type="GO" id="GO:0007165">
    <property type="term" value="P:signal transduction"/>
    <property type="evidence" value="ECO:0007669"/>
    <property type="project" value="InterPro"/>
</dbReference>
<dbReference type="Gene3D" id="3.40.50.10140">
    <property type="entry name" value="Toll/interleukin-1 receptor homology (TIR) domain"/>
    <property type="match status" value="1"/>
</dbReference>
<evidence type="ECO:0000313" key="5">
    <source>
        <dbReference type="EMBL" id="QFX67452.1"/>
    </source>
</evidence>
<organism evidence="5">
    <name type="scientific">Arachis hypogaea</name>
    <name type="common">Peanut</name>
    <dbReference type="NCBI Taxonomy" id="3818"/>
    <lineage>
        <taxon>Eukaryota</taxon>
        <taxon>Viridiplantae</taxon>
        <taxon>Streptophyta</taxon>
        <taxon>Embryophyta</taxon>
        <taxon>Tracheophyta</taxon>
        <taxon>Spermatophyta</taxon>
        <taxon>Magnoliopsida</taxon>
        <taxon>eudicotyledons</taxon>
        <taxon>Gunneridae</taxon>
        <taxon>Pentapetalae</taxon>
        <taxon>rosids</taxon>
        <taxon>fabids</taxon>
        <taxon>Fabales</taxon>
        <taxon>Fabaceae</taxon>
        <taxon>Papilionoideae</taxon>
        <taxon>50 kb inversion clade</taxon>
        <taxon>dalbergioids sensu lato</taxon>
        <taxon>Dalbergieae</taxon>
        <taxon>Pterocarpus clade</taxon>
        <taxon>Arachis</taxon>
    </lineage>
</organism>
<feature type="domain" description="TIR" evidence="4">
    <location>
        <begin position="82"/>
        <end position="249"/>
    </location>
</feature>
<dbReference type="InterPro" id="IPR000157">
    <property type="entry name" value="TIR_dom"/>
</dbReference>
<dbReference type="PANTHER" id="PTHR11017">
    <property type="entry name" value="LEUCINE-RICH REPEAT-CONTAINING PROTEIN"/>
    <property type="match status" value="1"/>
</dbReference>
<evidence type="ECO:0000256" key="1">
    <source>
        <dbReference type="ARBA" id="ARBA00022614"/>
    </source>
</evidence>
<dbReference type="InterPro" id="IPR058192">
    <property type="entry name" value="WHD_ROQ1-like"/>
</dbReference>
<dbReference type="Gene3D" id="1.10.8.430">
    <property type="entry name" value="Helical domain of apoptotic protease-activating factors"/>
    <property type="match status" value="1"/>
</dbReference>
<evidence type="ECO:0000256" key="2">
    <source>
        <dbReference type="ARBA" id="ARBA00022737"/>
    </source>
</evidence>
<protein>
    <submittedName>
        <fullName evidence="5">R protein</fullName>
    </submittedName>
</protein>
<dbReference type="Pfam" id="PF01582">
    <property type="entry name" value="TIR"/>
    <property type="match status" value="1"/>
</dbReference>
<name>A0A5P9VNB9_ARAHY</name>
<dbReference type="InterPro" id="IPR042197">
    <property type="entry name" value="Apaf_helical"/>
</dbReference>
<dbReference type="SMART" id="SM00255">
    <property type="entry name" value="TIR"/>
    <property type="match status" value="1"/>
</dbReference>
<reference evidence="5" key="1">
    <citation type="submission" date="2019-04" db="EMBL/GenBank/DDBJ databases">
        <authorList>
            <person name="Mondal S."/>
        </authorList>
    </citation>
    <scope>NUCLEOTIDE SEQUENCE</scope>
</reference>
<dbReference type="InterPro" id="IPR002182">
    <property type="entry name" value="NB-ARC"/>
</dbReference>
<dbReference type="InterPro" id="IPR032675">
    <property type="entry name" value="LRR_dom_sf"/>
</dbReference>
<evidence type="ECO:0000259" key="4">
    <source>
        <dbReference type="PROSITE" id="PS50104"/>
    </source>
</evidence>
<dbReference type="Pfam" id="PF23282">
    <property type="entry name" value="WHD_ROQ1"/>
    <property type="match status" value="1"/>
</dbReference>
<dbReference type="FunFam" id="3.40.50.10140:FF:000007">
    <property type="entry name" value="Disease resistance protein (TIR-NBS-LRR class)"/>
    <property type="match status" value="1"/>
</dbReference>
<dbReference type="SUPFAM" id="SSF52540">
    <property type="entry name" value="P-loop containing nucleoside triphosphate hydrolases"/>
    <property type="match status" value="1"/>
</dbReference>
<dbReference type="InterPro" id="IPR035897">
    <property type="entry name" value="Toll_tir_struct_dom_sf"/>
</dbReference>
<dbReference type="EMBL" id="MK791522">
    <property type="protein sequence ID" value="QFX67452.1"/>
    <property type="molecule type" value="Genomic_DNA"/>
</dbReference>
<proteinExistence type="predicted"/>
<dbReference type="SUPFAM" id="SSF52058">
    <property type="entry name" value="L domain-like"/>
    <property type="match status" value="1"/>
</dbReference>
<sequence>MVFPGIEIPRERDLHWVPKKTKFWYNICLCLNYYDASFLQKGLSIQLLRIFLLCTQSLPIFTSTSSMECRSIQSMASSSTRPKYDVFVSFRGEDVRNTFADHLFAAFRRNGIVAFRDDRNLLQGQHISTELVQAIEGSQVLIVIFSKNYATSSWCLQELAKMLDCSNTITEPNLLPIFYDVTPSEVRKQTGNYGKALAEHEERFKDNSNMVQQWRESLLQVANLSGWDIQNKQENGEIEKIVKRVRSKLGCKSVSMDGLVGMQSRVEELENLIDFNSDNEVRVVGVCGMGGIGKSTLARVVYGRNLHKYGAHCFVDDISKVFRGVGLLSLQKQLVCQITNGEIQDIYNQIQAESLIKIMLHSQKALIVLDNADDVEQLEKLGVTRDCLCPGSRIVVTSRDQHVLNSFGLDEIYKVQLLNKDEAHQLFCEKAFNENIIMSCDEISREYKKLTDLALKYAQGLPLAIKVLGSYLRGRDISVWRSALDRLKDNPKKEIADVLQLSFDGLEPLEKEIFLDIACFFNHQMDYRVEDMLYCRGLHPKIGISRRIVRQSAPNEPWKWSRIWCKEDFQRIMFGNTVIDDVKAVQLVGSYHERNMTLRAETLSRMRRLEFLKIYNVSFSGSFNSISSELRYLEWIEYPFTYFPSCCKLSKLSKLVLQGSNMKQPWDGTMVLVINKISFTYFEELDLSNSENLVKTPNLSQAPNLERLFLIRCRKLKHIHPSTGDLRKLLRLPFHFFNYSKSRYNHVFHLWRLSVARLSCVYDLDLSDCNLHTIPEAISSLHYLEILYFRGNNIVRVPDFINKLPRLRVLELDNCERLMYVDEFPLPLPYPTAERTKVVKMGHLSMLNCPKIVEKERLSGMGSSWMREYIKVHNESTYLLGIVIPGSGGPIPRWFKDQNKGADNSMWIESFPNANDNNWIGIALCAHILVQFEQSVFIELYFYDQTGKVNLKHHVDWLEKDEEVRGELVQLCLFYFSRQLLIWDGKQHDLDGSRFEFKVVNDGYVEVKKWGMRVILNQDME</sequence>
<dbReference type="InterPro" id="IPR044974">
    <property type="entry name" value="Disease_R_plants"/>
</dbReference>
<dbReference type="GO" id="GO:0006952">
    <property type="term" value="P:defense response"/>
    <property type="evidence" value="ECO:0007669"/>
    <property type="project" value="InterPro"/>
</dbReference>
<keyword evidence="3" id="KW-0520">NAD</keyword>